<protein>
    <submittedName>
        <fullName evidence="1">Uncharacterized protein</fullName>
    </submittedName>
</protein>
<dbReference type="Proteomes" id="UP001054837">
    <property type="component" value="Unassembled WGS sequence"/>
</dbReference>
<name>A0AAV4T5W4_9ARAC</name>
<sequence length="189" mass="21584">MTLESSVRKFYVQSFHIPQQRSLTLLLLLQERFKQMGIGVESVFILVNARSSAFQHLFADMSDPGRLSTKFCKPPPSLKLFNGQNESQLVRNTFDSTAKESEAYRRKPIEITEDRLKTILSGTDVLQLSLAVFSWYSSGWQYFPTPVNESYFPTPESSARRCCLGPMSYNSPWRSFPNIVPVSCTFPHP</sequence>
<keyword evidence="2" id="KW-1185">Reference proteome</keyword>
<reference evidence="1 2" key="1">
    <citation type="submission" date="2021-06" db="EMBL/GenBank/DDBJ databases">
        <title>Caerostris darwini draft genome.</title>
        <authorList>
            <person name="Kono N."/>
            <person name="Arakawa K."/>
        </authorList>
    </citation>
    <scope>NUCLEOTIDE SEQUENCE [LARGE SCALE GENOMIC DNA]</scope>
</reference>
<comment type="caution">
    <text evidence="1">The sequence shown here is derived from an EMBL/GenBank/DDBJ whole genome shotgun (WGS) entry which is preliminary data.</text>
</comment>
<evidence type="ECO:0000313" key="1">
    <source>
        <dbReference type="EMBL" id="GIY39288.1"/>
    </source>
</evidence>
<evidence type="ECO:0000313" key="2">
    <source>
        <dbReference type="Proteomes" id="UP001054837"/>
    </source>
</evidence>
<proteinExistence type="predicted"/>
<gene>
    <name evidence="1" type="ORF">CDAR_402121</name>
</gene>
<accession>A0AAV4T5W4</accession>
<dbReference type="AlphaFoldDB" id="A0AAV4T5W4"/>
<organism evidence="1 2">
    <name type="scientific">Caerostris darwini</name>
    <dbReference type="NCBI Taxonomy" id="1538125"/>
    <lineage>
        <taxon>Eukaryota</taxon>
        <taxon>Metazoa</taxon>
        <taxon>Ecdysozoa</taxon>
        <taxon>Arthropoda</taxon>
        <taxon>Chelicerata</taxon>
        <taxon>Arachnida</taxon>
        <taxon>Araneae</taxon>
        <taxon>Araneomorphae</taxon>
        <taxon>Entelegynae</taxon>
        <taxon>Araneoidea</taxon>
        <taxon>Araneidae</taxon>
        <taxon>Caerostris</taxon>
    </lineage>
</organism>
<dbReference type="EMBL" id="BPLQ01008779">
    <property type="protein sequence ID" value="GIY39288.1"/>
    <property type="molecule type" value="Genomic_DNA"/>
</dbReference>